<name>A0AAW2EJ60_9HYME</name>
<gene>
    <name evidence="1" type="ORF">PUN28_017981</name>
</gene>
<proteinExistence type="predicted"/>
<protein>
    <submittedName>
        <fullName evidence="1">Uncharacterized protein</fullName>
    </submittedName>
</protein>
<sequence>MNTTQEQKEILLEWMKQHPDVIRGRLCRKKSNMQTATEKLLNFQERKLKLKKDKFAV</sequence>
<keyword evidence="2" id="KW-1185">Reference proteome</keyword>
<accession>A0AAW2EJ60</accession>
<evidence type="ECO:0000313" key="2">
    <source>
        <dbReference type="Proteomes" id="UP001430953"/>
    </source>
</evidence>
<dbReference type="Proteomes" id="UP001430953">
    <property type="component" value="Unassembled WGS sequence"/>
</dbReference>
<reference evidence="1 2" key="1">
    <citation type="submission" date="2023-03" db="EMBL/GenBank/DDBJ databases">
        <title>High recombination rates correlate with genetic variation in Cardiocondyla obscurior ants.</title>
        <authorList>
            <person name="Errbii M."/>
        </authorList>
    </citation>
    <scope>NUCLEOTIDE SEQUENCE [LARGE SCALE GENOMIC DNA]</scope>
    <source>
        <strain evidence="1">Alpha-2009</strain>
        <tissue evidence="1">Whole body</tissue>
    </source>
</reference>
<organism evidence="1 2">
    <name type="scientific">Cardiocondyla obscurior</name>
    <dbReference type="NCBI Taxonomy" id="286306"/>
    <lineage>
        <taxon>Eukaryota</taxon>
        <taxon>Metazoa</taxon>
        <taxon>Ecdysozoa</taxon>
        <taxon>Arthropoda</taxon>
        <taxon>Hexapoda</taxon>
        <taxon>Insecta</taxon>
        <taxon>Pterygota</taxon>
        <taxon>Neoptera</taxon>
        <taxon>Endopterygota</taxon>
        <taxon>Hymenoptera</taxon>
        <taxon>Apocrita</taxon>
        <taxon>Aculeata</taxon>
        <taxon>Formicoidea</taxon>
        <taxon>Formicidae</taxon>
        <taxon>Myrmicinae</taxon>
        <taxon>Cardiocondyla</taxon>
    </lineage>
</organism>
<comment type="caution">
    <text evidence="1">The sequence shown here is derived from an EMBL/GenBank/DDBJ whole genome shotgun (WGS) entry which is preliminary data.</text>
</comment>
<dbReference type="AlphaFoldDB" id="A0AAW2EJ60"/>
<dbReference type="EMBL" id="JADYXP020000022">
    <property type="protein sequence ID" value="KAL0102404.1"/>
    <property type="molecule type" value="Genomic_DNA"/>
</dbReference>
<evidence type="ECO:0000313" key="1">
    <source>
        <dbReference type="EMBL" id="KAL0102404.1"/>
    </source>
</evidence>